<name>A0ABV0Z480_9TELE</name>
<organism evidence="1 2">
    <name type="scientific">Ameca splendens</name>
    <dbReference type="NCBI Taxonomy" id="208324"/>
    <lineage>
        <taxon>Eukaryota</taxon>
        <taxon>Metazoa</taxon>
        <taxon>Chordata</taxon>
        <taxon>Craniata</taxon>
        <taxon>Vertebrata</taxon>
        <taxon>Euteleostomi</taxon>
        <taxon>Actinopterygii</taxon>
        <taxon>Neopterygii</taxon>
        <taxon>Teleostei</taxon>
        <taxon>Neoteleostei</taxon>
        <taxon>Acanthomorphata</taxon>
        <taxon>Ovalentaria</taxon>
        <taxon>Atherinomorphae</taxon>
        <taxon>Cyprinodontiformes</taxon>
        <taxon>Goodeidae</taxon>
        <taxon>Ameca</taxon>
    </lineage>
</organism>
<reference evidence="1 2" key="1">
    <citation type="submission" date="2021-06" db="EMBL/GenBank/DDBJ databases">
        <authorList>
            <person name="Palmer J.M."/>
        </authorList>
    </citation>
    <scope>NUCLEOTIDE SEQUENCE [LARGE SCALE GENOMIC DNA]</scope>
    <source>
        <strain evidence="1 2">AS_MEX2019</strain>
        <tissue evidence="1">Muscle</tissue>
    </source>
</reference>
<keyword evidence="2" id="KW-1185">Reference proteome</keyword>
<comment type="caution">
    <text evidence="1">The sequence shown here is derived from an EMBL/GenBank/DDBJ whole genome shotgun (WGS) entry which is preliminary data.</text>
</comment>
<accession>A0ABV0Z480</accession>
<evidence type="ECO:0000313" key="2">
    <source>
        <dbReference type="Proteomes" id="UP001469553"/>
    </source>
</evidence>
<gene>
    <name evidence="1" type="ORF">AMECASPLE_028065</name>
</gene>
<dbReference type="Proteomes" id="UP001469553">
    <property type="component" value="Unassembled WGS sequence"/>
</dbReference>
<evidence type="ECO:0000313" key="1">
    <source>
        <dbReference type="EMBL" id="MEQ2300664.1"/>
    </source>
</evidence>
<sequence>MGTFSRIMHHFTKLKSSQADSLSMTTGQLCSSGLYSFTVSFDINCIVIFGACQMHKHKHIQSPVLNPTEHLWDVVEREICIEDVLPRNLHLFSEVSLMKWPLSVCERTNK</sequence>
<proteinExistence type="predicted"/>
<protein>
    <submittedName>
        <fullName evidence="1">Uncharacterized protein</fullName>
    </submittedName>
</protein>
<dbReference type="EMBL" id="JAHRIP010050072">
    <property type="protein sequence ID" value="MEQ2300664.1"/>
    <property type="molecule type" value="Genomic_DNA"/>
</dbReference>